<proteinExistence type="predicted"/>
<dbReference type="Proteomes" id="UP000712600">
    <property type="component" value="Unassembled WGS sequence"/>
</dbReference>
<feature type="compositionally biased region" description="Gly residues" evidence="1">
    <location>
        <begin position="395"/>
        <end position="415"/>
    </location>
</feature>
<reference evidence="2" key="1">
    <citation type="submission" date="2019-12" db="EMBL/GenBank/DDBJ databases">
        <title>Genome sequencing and annotation of Brassica cretica.</title>
        <authorList>
            <person name="Studholme D.J."/>
            <person name="Sarris P."/>
        </authorList>
    </citation>
    <scope>NUCLEOTIDE SEQUENCE</scope>
    <source>
        <strain evidence="2">PFS-109/04</strain>
        <tissue evidence="2">Leaf</tissue>
    </source>
</reference>
<evidence type="ECO:0000256" key="1">
    <source>
        <dbReference type="SAM" id="MobiDB-lite"/>
    </source>
</evidence>
<sequence>MPSSFCFGEEWLLFTHHLSPSLAELINSFSYHASLPTLPLKLETEYREGPSLKPHLTTITLRRYLSSLSTHCTEETPQLTLQASHTRSLLSSFLLPSTSAGSLHDQLAMVLSSFPLPCTSAGSLHDHLAVAMVTKPPWTEPQVISPLSQHPLYPLWSKLWTSPQNVGKRLHLSIVTTSSLPSLEQAVDFPQNGRSKLEMILNELQDQEHITLTAALKSLIHPFAFSFKYPQITGLPHGLGRRRLVVVILSPASVVDKPGDPTLRVVSYGNRLSVVKIAWSSGSAIDGPDSRIGSMALRYDLMSMECPCRYAGDRGLGQYNLALAAVELVSSGYGRLGLPSLGRSYVLEYFLFLLDLGRILLAQAGYLINGRFPFILRQEKSLGLEDGRRSQTRGQGPGTHGQRPGPGGRDPGLRGGNLDPRGRDLEDGSWRNNMTLFIGLYKLHRIIMLPCRSFSDALALGAGVGRKFDGEAGNIDIKGNASDHTPGACAASVAILSLSSGRTIWFHESCGVVNGSVPRNPERENLGEAKDQEDEEVE</sequence>
<evidence type="ECO:0000313" key="2">
    <source>
        <dbReference type="EMBL" id="KAF3488376.1"/>
    </source>
</evidence>
<evidence type="ECO:0000313" key="3">
    <source>
        <dbReference type="Proteomes" id="UP000712600"/>
    </source>
</evidence>
<name>A0A8S9MYY8_BRACR</name>
<comment type="caution">
    <text evidence="2">The sequence shown here is derived from an EMBL/GenBank/DDBJ whole genome shotgun (WGS) entry which is preliminary data.</text>
</comment>
<protein>
    <submittedName>
        <fullName evidence="2">Uncharacterized protein</fullName>
    </submittedName>
</protein>
<feature type="region of interest" description="Disordered" evidence="1">
    <location>
        <begin position="516"/>
        <end position="538"/>
    </location>
</feature>
<feature type="compositionally biased region" description="Basic and acidic residues" evidence="1">
    <location>
        <begin position="520"/>
        <end position="530"/>
    </location>
</feature>
<organism evidence="2 3">
    <name type="scientific">Brassica cretica</name>
    <name type="common">Mustard</name>
    <dbReference type="NCBI Taxonomy" id="69181"/>
    <lineage>
        <taxon>Eukaryota</taxon>
        <taxon>Viridiplantae</taxon>
        <taxon>Streptophyta</taxon>
        <taxon>Embryophyta</taxon>
        <taxon>Tracheophyta</taxon>
        <taxon>Spermatophyta</taxon>
        <taxon>Magnoliopsida</taxon>
        <taxon>eudicotyledons</taxon>
        <taxon>Gunneridae</taxon>
        <taxon>Pentapetalae</taxon>
        <taxon>rosids</taxon>
        <taxon>malvids</taxon>
        <taxon>Brassicales</taxon>
        <taxon>Brassicaceae</taxon>
        <taxon>Brassiceae</taxon>
        <taxon>Brassica</taxon>
    </lineage>
</organism>
<accession>A0A8S9MYY8</accession>
<dbReference type="AlphaFoldDB" id="A0A8S9MYY8"/>
<dbReference type="EMBL" id="QGKX02002183">
    <property type="protein sequence ID" value="KAF3488376.1"/>
    <property type="molecule type" value="Genomic_DNA"/>
</dbReference>
<feature type="region of interest" description="Disordered" evidence="1">
    <location>
        <begin position="386"/>
        <end position="426"/>
    </location>
</feature>
<gene>
    <name evidence="2" type="ORF">F2Q69_00053219</name>
</gene>